<dbReference type="GO" id="GO:0016887">
    <property type="term" value="F:ATP hydrolysis activity"/>
    <property type="evidence" value="ECO:0007669"/>
    <property type="project" value="InterPro"/>
</dbReference>
<dbReference type="InterPro" id="IPR017871">
    <property type="entry name" value="ABC_transporter-like_CS"/>
</dbReference>
<keyword evidence="7" id="KW-1185">Reference proteome</keyword>
<dbReference type="EMBL" id="BOPF01000007">
    <property type="protein sequence ID" value="GIJ45579.1"/>
    <property type="molecule type" value="Genomic_DNA"/>
</dbReference>
<dbReference type="Proteomes" id="UP000619260">
    <property type="component" value="Unassembled WGS sequence"/>
</dbReference>
<protein>
    <recommendedName>
        <fullName evidence="5">ABC transporter domain-containing protein</fullName>
    </recommendedName>
</protein>
<dbReference type="AlphaFoldDB" id="A0A8J4DPK0"/>
<evidence type="ECO:0000256" key="3">
    <source>
        <dbReference type="ARBA" id="ARBA00022840"/>
    </source>
</evidence>
<evidence type="ECO:0000313" key="6">
    <source>
        <dbReference type="EMBL" id="GIJ45579.1"/>
    </source>
</evidence>
<reference evidence="6" key="1">
    <citation type="submission" date="2021-01" db="EMBL/GenBank/DDBJ databases">
        <title>Whole genome shotgun sequence of Virgisporangium aliadipatigenens NBRC 105644.</title>
        <authorList>
            <person name="Komaki H."/>
            <person name="Tamura T."/>
        </authorList>
    </citation>
    <scope>NUCLEOTIDE SEQUENCE</scope>
    <source>
        <strain evidence="6">NBRC 105644</strain>
    </source>
</reference>
<comment type="caution">
    <text evidence="6">The sequence shown here is derived from an EMBL/GenBank/DDBJ whole genome shotgun (WGS) entry which is preliminary data.</text>
</comment>
<dbReference type="InterPro" id="IPR003593">
    <property type="entry name" value="AAA+_ATPase"/>
</dbReference>
<dbReference type="InterPro" id="IPR015854">
    <property type="entry name" value="ABC_transpr_LolD-like"/>
</dbReference>
<dbReference type="PROSITE" id="PS00211">
    <property type="entry name" value="ABC_TRANSPORTER_1"/>
    <property type="match status" value="1"/>
</dbReference>
<feature type="region of interest" description="Disordered" evidence="4">
    <location>
        <begin position="213"/>
        <end position="297"/>
    </location>
</feature>
<evidence type="ECO:0000259" key="5">
    <source>
        <dbReference type="PROSITE" id="PS50893"/>
    </source>
</evidence>
<dbReference type="GO" id="GO:0005524">
    <property type="term" value="F:ATP binding"/>
    <property type="evidence" value="ECO:0007669"/>
    <property type="project" value="UniProtKB-KW"/>
</dbReference>
<dbReference type="PANTHER" id="PTHR24220:SF86">
    <property type="entry name" value="ABC TRANSPORTER ABCH.1"/>
    <property type="match status" value="1"/>
</dbReference>
<keyword evidence="2" id="KW-0547">Nucleotide-binding</keyword>
<evidence type="ECO:0000256" key="4">
    <source>
        <dbReference type="SAM" id="MobiDB-lite"/>
    </source>
</evidence>
<evidence type="ECO:0000313" key="7">
    <source>
        <dbReference type="Proteomes" id="UP000619260"/>
    </source>
</evidence>
<dbReference type="Pfam" id="PF00005">
    <property type="entry name" value="ABC_tran"/>
    <property type="match status" value="1"/>
</dbReference>
<dbReference type="Gene3D" id="3.40.50.300">
    <property type="entry name" value="P-loop containing nucleotide triphosphate hydrolases"/>
    <property type="match status" value="1"/>
</dbReference>
<name>A0A8J4DPK0_9ACTN</name>
<dbReference type="SUPFAM" id="SSF52540">
    <property type="entry name" value="P-loop containing nucleoside triphosphate hydrolases"/>
    <property type="match status" value="1"/>
</dbReference>
<evidence type="ECO:0000256" key="2">
    <source>
        <dbReference type="ARBA" id="ARBA00022741"/>
    </source>
</evidence>
<dbReference type="InterPro" id="IPR027417">
    <property type="entry name" value="P-loop_NTPase"/>
</dbReference>
<accession>A0A8J4DPK0</accession>
<gene>
    <name evidence="6" type="ORF">Val02_24650</name>
</gene>
<dbReference type="InterPro" id="IPR003439">
    <property type="entry name" value="ABC_transporter-like_ATP-bd"/>
</dbReference>
<dbReference type="GO" id="GO:0022857">
    <property type="term" value="F:transmembrane transporter activity"/>
    <property type="evidence" value="ECO:0007669"/>
    <property type="project" value="TreeGrafter"/>
</dbReference>
<sequence>MSAVDMRNVSRVYPGGVTALADATLTVEDGELVAVVGPSGSGKSTLLHLAGTLDRPTSGTVHVAGQDVGRLSDRALSQLRARSIGFVFQQFHLGVGVTALDAVADGLLYAGVPRRRRRDAAAEALERVGLAHRLTHRPHQLSGGERQRVAVARAIVGSPRLLLADEPTGNLDSSSGADVVELLTGLHRAGTAVVVITHDRDLARSFPRVVSVRDGRVSTTRPDGSFAAESALSDGEPPSGGWVPASPDSRPAPDGNIPASGHGRAAPGGHVLAAPEGRVPPDGHPPSGGRSAAEAAR</sequence>
<dbReference type="FunFam" id="3.40.50.300:FF:000032">
    <property type="entry name" value="Export ABC transporter ATP-binding protein"/>
    <property type="match status" value="1"/>
</dbReference>
<feature type="domain" description="ABC transporter" evidence="5">
    <location>
        <begin position="4"/>
        <end position="239"/>
    </location>
</feature>
<evidence type="ECO:0000256" key="1">
    <source>
        <dbReference type="ARBA" id="ARBA00022448"/>
    </source>
</evidence>
<dbReference type="GO" id="GO:0005886">
    <property type="term" value="C:plasma membrane"/>
    <property type="evidence" value="ECO:0007669"/>
    <property type="project" value="TreeGrafter"/>
</dbReference>
<proteinExistence type="predicted"/>
<dbReference type="GO" id="GO:0098796">
    <property type="term" value="C:membrane protein complex"/>
    <property type="evidence" value="ECO:0007669"/>
    <property type="project" value="UniProtKB-ARBA"/>
</dbReference>
<dbReference type="PANTHER" id="PTHR24220">
    <property type="entry name" value="IMPORT ATP-BINDING PROTEIN"/>
    <property type="match status" value="1"/>
</dbReference>
<dbReference type="InterPro" id="IPR017911">
    <property type="entry name" value="MacB-like_ATP-bd"/>
</dbReference>
<keyword evidence="1" id="KW-0813">Transport</keyword>
<dbReference type="SMART" id="SM00382">
    <property type="entry name" value="AAA"/>
    <property type="match status" value="1"/>
</dbReference>
<keyword evidence="3" id="KW-0067">ATP-binding</keyword>
<dbReference type="PROSITE" id="PS50893">
    <property type="entry name" value="ABC_TRANSPORTER_2"/>
    <property type="match status" value="1"/>
</dbReference>
<dbReference type="CDD" id="cd03255">
    <property type="entry name" value="ABC_MJ0796_LolCDE_FtsE"/>
    <property type="match status" value="1"/>
</dbReference>
<organism evidence="6 7">
    <name type="scientific">Virgisporangium aliadipatigenens</name>
    <dbReference type="NCBI Taxonomy" id="741659"/>
    <lineage>
        <taxon>Bacteria</taxon>
        <taxon>Bacillati</taxon>
        <taxon>Actinomycetota</taxon>
        <taxon>Actinomycetes</taxon>
        <taxon>Micromonosporales</taxon>
        <taxon>Micromonosporaceae</taxon>
        <taxon>Virgisporangium</taxon>
    </lineage>
</organism>